<evidence type="ECO:0000313" key="3">
    <source>
        <dbReference type="Proteomes" id="UP000221080"/>
    </source>
</evidence>
<name>A0A2D0Q7J8_ICTPU</name>
<gene>
    <name evidence="4" type="primary">LOC108259361</name>
</gene>
<evidence type="ECO:0000313" key="4">
    <source>
        <dbReference type="RefSeq" id="XP_017314272.1"/>
    </source>
</evidence>
<dbReference type="KEGG" id="ipu:108259361"/>
<dbReference type="OMA" id="EEMFYAR"/>
<dbReference type="AlphaFoldDB" id="A0A2D0Q7J8"/>
<dbReference type="Pfam" id="PF02214">
    <property type="entry name" value="BTB_2"/>
    <property type="match status" value="1"/>
</dbReference>
<evidence type="ECO:0000256" key="1">
    <source>
        <dbReference type="SAM" id="MobiDB-lite"/>
    </source>
</evidence>
<dbReference type="OrthoDB" id="10003873at2759"/>
<organism evidence="3 4">
    <name type="scientific">Ictalurus punctatus</name>
    <name type="common">Channel catfish</name>
    <name type="synonym">Silurus punctatus</name>
    <dbReference type="NCBI Taxonomy" id="7998"/>
    <lineage>
        <taxon>Eukaryota</taxon>
        <taxon>Metazoa</taxon>
        <taxon>Chordata</taxon>
        <taxon>Craniata</taxon>
        <taxon>Vertebrata</taxon>
        <taxon>Euteleostomi</taxon>
        <taxon>Actinopterygii</taxon>
        <taxon>Neopterygii</taxon>
        <taxon>Teleostei</taxon>
        <taxon>Ostariophysi</taxon>
        <taxon>Siluriformes</taxon>
        <taxon>Ictaluridae</taxon>
        <taxon>Ictalurus</taxon>
    </lineage>
</organism>
<feature type="compositionally biased region" description="Basic and acidic residues" evidence="1">
    <location>
        <begin position="494"/>
        <end position="509"/>
    </location>
</feature>
<dbReference type="STRING" id="7998.ENSIPUP00000025937"/>
<reference evidence="4" key="2">
    <citation type="submission" date="2025-08" db="UniProtKB">
        <authorList>
            <consortium name="RefSeq"/>
        </authorList>
    </citation>
    <scope>IDENTIFICATION</scope>
    <source>
        <tissue evidence="4">Blood</tissue>
    </source>
</reference>
<dbReference type="SUPFAM" id="SSF54695">
    <property type="entry name" value="POZ domain"/>
    <property type="match status" value="3"/>
</dbReference>
<dbReference type="InterPro" id="IPR011333">
    <property type="entry name" value="SKP1/BTB/POZ_sf"/>
</dbReference>
<accession>A0A2D0Q7J8</accession>
<dbReference type="GO" id="GO:0051260">
    <property type="term" value="P:protein homooligomerization"/>
    <property type="evidence" value="ECO:0007669"/>
    <property type="project" value="InterPro"/>
</dbReference>
<dbReference type="Proteomes" id="UP000221080">
    <property type="component" value="Chromosome 27"/>
</dbReference>
<dbReference type="PANTHER" id="PTHR14499:SF20">
    <property type="entry name" value="BTB_POZ DOMAIN-CONTAINING PROTEIN KCTD19"/>
    <property type="match status" value="1"/>
</dbReference>
<dbReference type="InterPro" id="IPR003131">
    <property type="entry name" value="T1-type_BTB"/>
</dbReference>
<dbReference type="Gene3D" id="3.30.710.10">
    <property type="entry name" value="Potassium Channel Kv1.1, Chain A"/>
    <property type="match status" value="3"/>
</dbReference>
<evidence type="ECO:0000259" key="2">
    <source>
        <dbReference type="Pfam" id="PF02214"/>
    </source>
</evidence>
<dbReference type="GeneID" id="108259361"/>
<protein>
    <submittedName>
        <fullName evidence="4">BTB/POZ domain-containing protein KCTD19 isoform X1</fullName>
    </submittedName>
</protein>
<sequence>MEEGEELQCSFNVGGSVFSIPLSRLAHFQDSLLLKSASAHAQRSTVFIDRDGCVFRHVYYYISTRKLTSACASEMNILQELAEDLHLTALQQALGKLLQLSDPKPKPEPSVESTPPSAVHKVMPQGLGSMPLVASKEEVLYCFVLLEHVRLHPGLITHDNLLWLCEDVAIIECSSHLFRFIANFLQSGTVLLPELFSEYGELCDEARMVGMTEFIEILQEMSDWKHWSSSSDSCSEGQVCCAMEPLYVLSLSLLVKYPDSSLGQLCVDSNLEGSRLYITGSGVLFQHIENWLGTSRLPLTRTAEELPCLCAYLDNQDGVYLAIREAMREHLHRKETTGHMSAMSWSASVSTFTFYKVVKVYAGTHWYATYFKTLIKHPELLSNSTKIKWIVFGESLLVNGDGQMFRHILNFLRCGRLLLPADFREWPLLCQEIETFQIPALSTALHNSSDYRAWCKARAQLRNLSCKDEDIISDSSLDSEKSPDEYEPLSIQRESPDNTSERSSTHPENEAVCVSVGASGITEARPAATEKTEQTEEISLASLMCTSPPGIAVSGDSCAHDETMNKKCVSEDYWNRAMASILHMLRERRQEEDSPLLERLALLMETSMLSKPELMKMLSELSDTEKSALTVALVTTFFRNWQSCKEQQQSSDTVSGEREHTHTEERLGHTTHIHGELRQNPSRDQIALQRESMRGSVFPITSFTSPVGGWVLMVEHPAVLGRGEAGGYFTHSIIYTDEQPQMVQPARKEGSDVAFAYFNMSYEEMVYARECHAFLTGTILDSRGLDSKDCIVKLVHHLWTGHMGVEKFVQELLTVIRVGSHKQLEEREKLVQWVQFTLPLAKKYTECVRELLRKTSLHTVCLFPPEQLEITVP</sequence>
<reference evidence="3" key="1">
    <citation type="journal article" date="2016" name="Nat. Commun.">
        <title>The channel catfish genome sequence provides insights into the evolution of scale formation in teleosts.</title>
        <authorList>
            <person name="Liu Z."/>
            <person name="Liu S."/>
            <person name="Yao J."/>
            <person name="Bao L."/>
            <person name="Zhang J."/>
            <person name="Li Y."/>
            <person name="Jiang C."/>
            <person name="Sun L."/>
            <person name="Wang R."/>
            <person name="Zhang Y."/>
            <person name="Zhou T."/>
            <person name="Zeng Q."/>
            <person name="Fu Q."/>
            <person name="Gao S."/>
            <person name="Li N."/>
            <person name="Koren S."/>
            <person name="Jiang Y."/>
            <person name="Zimin A."/>
            <person name="Xu P."/>
            <person name="Phillippy A.M."/>
            <person name="Geng X."/>
            <person name="Song L."/>
            <person name="Sun F."/>
            <person name="Li C."/>
            <person name="Wang X."/>
            <person name="Chen A."/>
            <person name="Jin Y."/>
            <person name="Yuan Z."/>
            <person name="Yang Y."/>
            <person name="Tan S."/>
            <person name="Peatman E."/>
            <person name="Lu J."/>
            <person name="Qin Z."/>
            <person name="Dunham R."/>
            <person name="Li Z."/>
            <person name="Sonstegard T."/>
            <person name="Feng J."/>
            <person name="Danzmann R.G."/>
            <person name="Schroeder S."/>
            <person name="Scheffler B."/>
            <person name="Duke M.V."/>
            <person name="Ballard L."/>
            <person name="Kucuktas H."/>
            <person name="Kaltenboeck L."/>
            <person name="Liu H."/>
            <person name="Armbruster J."/>
            <person name="Xie Y."/>
            <person name="Kirby M.L."/>
            <person name="Tian Y."/>
            <person name="Flanagan M.E."/>
            <person name="Mu W."/>
            <person name="Waldbieser G.C."/>
        </authorList>
    </citation>
    <scope>NUCLEOTIDE SEQUENCE [LARGE SCALE GENOMIC DNA]</scope>
    <source>
        <strain evidence="3">SDA103</strain>
    </source>
</reference>
<proteinExistence type="predicted"/>
<dbReference type="RefSeq" id="XP_017314272.1">
    <property type="nucleotide sequence ID" value="XM_017458783.3"/>
</dbReference>
<feature type="domain" description="Potassium channel tetramerisation-type BTB" evidence="2">
    <location>
        <begin position="11"/>
        <end position="80"/>
    </location>
</feature>
<feature type="region of interest" description="Disordered" evidence="1">
    <location>
        <begin position="475"/>
        <end position="510"/>
    </location>
</feature>
<keyword evidence="3" id="KW-1185">Reference proteome</keyword>
<dbReference type="PANTHER" id="PTHR14499">
    <property type="entry name" value="POTASSIUM CHANNEL TETRAMERIZATION DOMAIN-CONTAINING"/>
    <property type="match status" value="1"/>
</dbReference>